<dbReference type="EMBL" id="JAEPRQ010000003">
    <property type="protein sequence ID" value="MBK4216647.1"/>
    <property type="molecule type" value="Genomic_DNA"/>
</dbReference>
<sequence>MTPNFLTGLALANPTADPVYLILESDDRPEGPFATIRVGSTGMAQGPILRRFFDGSVTIDAGGRILTGHPVRVDAQKGFWARLSKHLS</sequence>
<organism evidence="1 2">
    <name type="scientific">Paracoccus caeni</name>
    <dbReference type="NCBI Taxonomy" id="657651"/>
    <lineage>
        <taxon>Bacteria</taxon>
        <taxon>Pseudomonadati</taxon>
        <taxon>Pseudomonadota</taxon>
        <taxon>Alphaproteobacteria</taxon>
        <taxon>Rhodobacterales</taxon>
        <taxon>Paracoccaceae</taxon>
        <taxon>Paracoccus</taxon>
    </lineage>
</organism>
<dbReference type="Proteomes" id="UP000640485">
    <property type="component" value="Unassembled WGS sequence"/>
</dbReference>
<name>A0A934VZ38_9RHOB</name>
<gene>
    <name evidence="1" type="ORF">JJJ17_11985</name>
</gene>
<evidence type="ECO:0000313" key="1">
    <source>
        <dbReference type="EMBL" id="MBK4216647.1"/>
    </source>
</evidence>
<reference evidence="1" key="1">
    <citation type="submission" date="2021-01" db="EMBL/GenBank/DDBJ databases">
        <title>Paracoccus amoyensis sp. nov., isolated from the surface seawater along the coast of Xiamen Island, China.</title>
        <authorList>
            <person name="Lyu L."/>
        </authorList>
    </citation>
    <scope>NUCLEOTIDE SEQUENCE</scope>
    <source>
        <strain evidence="1">MJ17</strain>
    </source>
</reference>
<dbReference type="RefSeq" id="WP_200686664.1">
    <property type="nucleotide sequence ID" value="NZ_JAEPRQ010000003.1"/>
</dbReference>
<evidence type="ECO:0000313" key="2">
    <source>
        <dbReference type="Proteomes" id="UP000640485"/>
    </source>
</evidence>
<protein>
    <submittedName>
        <fullName evidence="1">Uncharacterized protein</fullName>
    </submittedName>
</protein>
<keyword evidence="2" id="KW-1185">Reference proteome</keyword>
<dbReference type="AlphaFoldDB" id="A0A934VZ38"/>
<accession>A0A934VZ38</accession>
<proteinExistence type="predicted"/>
<comment type="caution">
    <text evidence="1">The sequence shown here is derived from an EMBL/GenBank/DDBJ whole genome shotgun (WGS) entry which is preliminary data.</text>
</comment>